<comment type="caution">
    <text evidence="1">The sequence shown here is derived from an EMBL/GenBank/DDBJ whole genome shotgun (WGS) entry which is preliminary data.</text>
</comment>
<gene>
    <name evidence="1" type="ORF">FZEAL_8991</name>
</gene>
<protein>
    <submittedName>
        <fullName evidence="1">Uncharacterized protein</fullName>
    </submittedName>
</protein>
<evidence type="ECO:0000313" key="2">
    <source>
        <dbReference type="Proteomes" id="UP000635477"/>
    </source>
</evidence>
<proteinExistence type="predicted"/>
<dbReference type="AlphaFoldDB" id="A0A8H4UDD4"/>
<sequence>MKPEIVLQRAFAAGLRSWLPKLTPAIVKPTRVGPRSVRQSPMISCRHLGRIAAKHPSTSSRLPIPFEESPPNVACDRVRHDPGCSSKLRVLSPYHDHVGLPRSFEARSMQGSQLSLETSTEILEALSAGTPSGYDSNLREKPRLLSFWEKYRHPMNSLSTGLDESRLDSDVDRLSGLAAAR</sequence>
<name>A0A8H4UDD4_9HYPO</name>
<dbReference type="EMBL" id="JABEYC010000806">
    <property type="protein sequence ID" value="KAF4974072.1"/>
    <property type="molecule type" value="Genomic_DNA"/>
</dbReference>
<accession>A0A8H4UDD4</accession>
<organism evidence="1 2">
    <name type="scientific">Fusarium zealandicum</name>
    <dbReference type="NCBI Taxonomy" id="1053134"/>
    <lineage>
        <taxon>Eukaryota</taxon>
        <taxon>Fungi</taxon>
        <taxon>Dikarya</taxon>
        <taxon>Ascomycota</taxon>
        <taxon>Pezizomycotina</taxon>
        <taxon>Sordariomycetes</taxon>
        <taxon>Hypocreomycetidae</taxon>
        <taxon>Hypocreales</taxon>
        <taxon>Nectriaceae</taxon>
        <taxon>Fusarium</taxon>
        <taxon>Fusarium staphyleae species complex</taxon>
    </lineage>
</organism>
<reference evidence="1" key="1">
    <citation type="journal article" date="2020" name="BMC Genomics">
        <title>Correction to: Identification and distribution of gene clusters required for synthesis of sphingolipid metabolism inhibitors in diverse species of the filamentous fungus Fusarium.</title>
        <authorList>
            <person name="Kim H.S."/>
            <person name="Lohmar J.M."/>
            <person name="Busman M."/>
            <person name="Brown D.W."/>
            <person name="Naumann T.A."/>
            <person name="Divon H.H."/>
            <person name="Lysoe E."/>
            <person name="Uhlig S."/>
            <person name="Proctor R.H."/>
        </authorList>
    </citation>
    <scope>NUCLEOTIDE SEQUENCE</scope>
    <source>
        <strain evidence="1">NRRL 22465</strain>
    </source>
</reference>
<evidence type="ECO:0000313" key="1">
    <source>
        <dbReference type="EMBL" id="KAF4974072.1"/>
    </source>
</evidence>
<keyword evidence="2" id="KW-1185">Reference proteome</keyword>
<reference evidence="1" key="2">
    <citation type="submission" date="2020-05" db="EMBL/GenBank/DDBJ databases">
        <authorList>
            <person name="Kim H.-S."/>
            <person name="Proctor R.H."/>
            <person name="Brown D.W."/>
        </authorList>
    </citation>
    <scope>NUCLEOTIDE SEQUENCE</scope>
    <source>
        <strain evidence="1">NRRL 22465</strain>
    </source>
</reference>
<dbReference type="Proteomes" id="UP000635477">
    <property type="component" value="Unassembled WGS sequence"/>
</dbReference>